<dbReference type="AlphaFoldDB" id="A0A1I2ACT8"/>
<reference evidence="2" key="1">
    <citation type="submission" date="2016-10" db="EMBL/GenBank/DDBJ databases">
        <authorList>
            <person name="Varghese N."/>
            <person name="Submissions S."/>
        </authorList>
    </citation>
    <scope>NUCLEOTIDE SEQUENCE [LARGE SCALE GENOMIC DNA]</scope>
    <source>
        <strain evidence="2">DSM 46838</strain>
    </source>
</reference>
<gene>
    <name evidence="1" type="ORF">SAMN05216574_103283</name>
</gene>
<evidence type="ECO:0000313" key="1">
    <source>
        <dbReference type="EMBL" id="SFE41629.1"/>
    </source>
</evidence>
<protein>
    <submittedName>
        <fullName evidence="1">Uncharacterized protein</fullName>
    </submittedName>
</protein>
<dbReference type="EMBL" id="FOND01000003">
    <property type="protein sequence ID" value="SFE41629.1"/>
    <property type="molecule type" value="Genomic_DNA"/>
</dbReference>
<dbReference type="Proteomes" id="UP000198589">
    <property type="component" value="Unassembled WGS sequence"/>
</dbReference>
<dbReference type="STRING" id="1798228.SAMN05216574_103283"/>
<name>A0A1I2ACT8_9ACTN</name>
<accession>A0A1I2ACT8</accession>
<dbReference type="RefSeq" id="WP_092195813.1">
    <property type="nucleotide sequence ID" value="NZ_FOND01000003.1"/>
</dbReference>
<dbReference type="OrthoDB" id="5187577at2"/>
<evidence type="ECO:0000313" key="2">
    <source>
        <dbReference type="Proteomes" id="UP000198589"/>
    </source>
</evidence>
<proteinExistence type="predicted"/>
<keyword evidence="2" id="KW-1185">Reference proteome</keyword>
<sequence length="168" mass="17781">MLELGKPGTAGTPTGVAPVLRDGVVVAALAASNWKDSATARIGDREWVFSRHKGELTGRRAAEPEGSARVRARKVSSWKGTWTVELEGTRVEVESGSVWKGTHRFLSGGRQVAVSGSSGGWSPRPTLDAEPAIPLDHQVFLLWLELVIRRRNTAAMTAVTAGAVAGGS</sequence>
<organism evidence="1 2">
    <name type="scientific">Blastococcus tunisiensis</name>
    <dbReference type="NCBI Taxonomy" id="1798228"/>
    <lineage>
        <taxon>Bacteria</taxon>
        <taxon>Bacillati</taxon>
        <taxon>Actinomycetota</taxon>
        <taxon>Actinomycetes</taxon>
        <taxon>Geodermatophilales</taxon>
        <taxon>Geodermatophilaceae</taxon>
        <taxon>Blastococcus</taxon>
    </lineage>
</organism>